<dbReference type="EMBL" id="JASSZA010000003">
    <property type="protein sequence ID" value="KAK2116115.1"/>
    <property type="molecule type" value="Genomic_DNA"/>
</dbReference>
<evidence type="ECO:0000313" key="1">
    <source>
        <dbReference type="EMBL" id="KAK2116115.1"/>
    </source>
</evidence>
<accession>A0ABQ9W407</accession>
<keyword evidence="1" id="KW-0418">Kinase</keyword>
<dbReference type="GO" id="GO:0016301">
    <property type="term" value="F:kinase activity"/>
    <property type="evidence" value="ECO:0007669"/>
    <property type="project" value="UniProtKB-KW"/>
</dbReference>
<reference evidence="1 2" key="1">
    <citation type="submission" date="2023-05" db="EMBL/GenBank/DDBJ databases">
        <title>B98-5 Cell Line De Novo Hybrid Assembly: An Optical Mapping Approach.</title>
        <authorList>
            <person name="Kananen K."/>
            <person name="Auerbach J.A."/>
            <person name="Kautto E."/>
            <person name="Blachly J.S."/>
        </authorList>
    </citation>
    <scope>NUCLEOTIDE SEQUENCE [LARGE SCALE GENOMIC DNA]</scope>
    <source>
        <strain evidence="1">B95-8</strain>
        <tissue evidence="1">Cell line</tissue>
    </source>
</reference>
<protein>
    <submittedName>
        <fullName evidence="1">Alpha-protein kinase 1</fullName>
    </submittedName>
</protein>
<keyword evidence="1" id="KW-0808">Transferase</keyword>
<dbReference type="PANTHER" id="PTHR46747:SF1">
    <property type="entry name" value="ALPHA-PROTEIN KINASE 1"/>
    <property type="match status" value="1"/>
</dbReference>
<comment type="caution">
    <text evidence="1">The sequence shown here is derived from an EMBL/GenBank/DDBJ whole genome shotgun (WGS) entry which is preliminary data.</text>
</comment>
<keyword evidence="2" id="KW-1185">Reference proteome</keyword>
<feature type="non-terminal residue" evidence="1">
    <location>
        <position position="86"/>
    </location>
</feature>
<sequence>LALSLPAFPPGSRCSTLFLQASLRSSILARDCAAAAAIVFLVDRFLYGLDVSGKLLQVAKGLHKLQPATPIAPQVVIRQARVSMNS</sequence>
<dbReference type="InterPro" id="IPR043529">
    <property type="entry name" value="ALPK1"/>
</dbReference>
<organism evidence="1 2">
    <name type="scientific">Saguinus oedipus</name>
    <name type="common">Cotton-top tamarin</name>
    <name type="synonym">Oedipomidas oedipus</name>
    <dbReference type="NCBI Taxonomy" id="9490"/>
    <lineage>
        <taxon>Eukaryota</taxon>
        <taxon>Metazoa</taxon>
        <taxon>Chordata</taxon>
        <taxon>Craniata</taxon>
        <taxon>Vertebrata</taxon>
        <taxon>Euteleostomi</taxon>
        <taxon>Mammalia</taxon>
        <taxon>Eutheria</taxon>
        <taxon>Euarchontoglires</taxon>
        <taxon>Primates</taxon>
        <taxon>Haplorrhini</taxon>
        <taxon>Platyrrhini</taxon>
        <taxon>Cebidae</taxon>
        <taxon>Callitrichinae</taxon>
        <taxon>Saguinus</taxon>
    </lineage>
</organism>
<name>A0ABQ9W407_SAGOE</name>
<gene>
    <name evidence="1" type="primary">ALPK1_2</name>
    <name evidence="1" type="ORF">P7K49_006741</name>
</gene>
<proteinExistence type="predicted"/>
<dbReference type="Proteomes" id="UP001266305">
    <property type="component" value="Unassembled WGS sequence"/>
</dbReference>
<feature type="non-terminal residue" evidence="1">
    <location>
        <position position="1"/>
    </location>
</feature>
<dbReference type="PANTHER" id="PTHR46747">
    <property type="entry name" value="ALPHA-PROTEIN KINASE 1"/>
    <property type="match status" value="1"/>
</dbReference>
<evidence type="ECO:0000313" key="2">
    <source>
        <dbReference type="Proteomes" id="UP001266305"/>
    </source>
</evidence>